<dbReference type="InterPro" id="IPR038727">
    <property type="entry name" value="NadR/Ttd14_AAA_dom"/>
</dbReference>
<dbReference type="EMBL" id="BAABGU010000007">
    <property type="protein sequence ID" value="GAA4566627.1"/>
    <property type="molecule type" value="Genomic_DNA"/>
</dbReference>
<keyword evidence="3" id="KW-1185">Reference proteome</keyword>
<evidence type="ECO:0000259" key="1">
    <source>
        <dbReference type="Pfam" id="PF13521"/>
    </source>
</evidence>
<evidence type="ECO:0000313" key="3">
    <source>
        <dbReference type="Proteomes" id="UP001500307"/>
    </source>
</evidence>
<reference evidence="3" key="1">
    <citation type="journal article" date="2019" name="Int. J. Syst. Evol. Microbiol.">
        <title>The Global Catalogue of Microorganisms (GCM) 10K type strain sequencing project: providing services to taxonomists for standard genome sequencing and annotation.</title>
        <authorList>
            <consortium name="The Broad Institute Genomics Platform"/>
            <consortium name="The Broad Institute Genome Sequencing Center for Infectious Disease"/>
            <person name="Wu L."/>
            <person name="Ma J."/>
        </authorList>
    </citation>
    <scope>NUCLEOTIDE SEQUENCE [LARGE SCALE GENOMIC DNA]</scope>
    <source>
        <strain evidence="3">JCM 3175</strain>
    </source>
</reference>
<proteinExistence type="predicted"/>
<dbReference type="SUPFAM" id="SSF52540">
    <property type="entry name" value="P-loop containing nucleoside triphosphate hydrolases"/>
    <property type="match status" value="1"/>
</dbReference>
<gene>
    <name evidence="2" type="ORF">GCM10023176_17120</name>
</gene>
<dbReference type="RefSeq" id="WP_346117802.1">
    <property type="nucleotide sequence ID" value="NZ_BAABGU010000007.1"/>
</dbReference>
<dbReference type="Pfam" id="PF13521">
    <property type="entry name" value="AAA_28"/>
    <property type="match status" value="1"/>
</dbReference>
<feature type="domain" description="NadR/Ttd14 AAA" evidence="1">
    <location>
        <begin position="7"/>
        <end position="169"/>
    </location>
</feature>
<evidence type="ECO:0000313" key="2">
    <source>
        <dbReference type="EMBL" id="GAA4566627.1"/>
    </source>
</evidence>
<protein>
    <submittedName>
        <fullName evidence="2">AAA family ATPase</fullName>
    </submittedName>
</protein>
<comment type="caution">
    <text evidence="2">The sequence shown here is derived from an EMBL/GenBank/DDBJ whole genome shotgun (WGS) entry which is preliminary data.</text>
</comment>
<sequence>MGDQARRYVLTGAPGAGKTTILEQLRLRGFHVVAGVATEMIVRRQADGCDEPWTRDDFLDLVATEQGRRQRAQPPAKVQVYDRSPLCTLALARYQERPVTAALAEEVERAIRDAVYQRQIFLIGPLGFVTRTAARRISLAESLVFARTHEQVYREHGYELVVPPGPLGDRVALVESHLR</sequence>
<organism evidence="2 3">
    <name type="scientific">Micromonospora coerulea</name>
    <dbReference type="NCBI Taxonomy" id="47856"/>
    <lineage>
        <taxon>Bacteria</taxon>
        <taxon>Bacillati</taxon>
        <taxon>Actinomycetota</taxon>
        <taxon>Actinomycetes</taxon>
        <taxon>Micromonosporales</taxon>
        <taxon>Micromonosporaceae</taxon>
        <taxon>Micromonospora</taxon>
    </lineage>
</organism>
<dbReference type="InterPro" id="IPR027417">
    <property type="entry name" value="P-loop_NTPase"/>
</dbReference>
<dbReference type="Proteomes" id="UP001500307">
    <property type="component" value="Unassembled WGS sequence"/>
</dbReference>
<accession>A0ABP8SE51</accession>
<dbReference type="Gene3D" id="3.40.50.300">
    <property type="entry name" value="P-loop containing nucleotide triphosphate hydrolases"/>
    <property type="match status" value="1"/>
</dbReference>
<name>A0ABP8SE51_9ACTN</name>